<reference evidence="1" key="1">
    <citation type="submission" date="2018-05" db="EMBL/GenBank/DDBJ databases">
        <authorList>
            <person name="Lanie J.A."/>
            <person name="Ng W.-L."/>
            <person name="Kazmierczak K.M."/>
            <person name="Andrzejewski T.M."/>
            <person name="Davidsen T.M."/>
            <person name="Wayne K.J."/>
            <person name="Tettelin H."/>
            <person name="Glass J.I."/>
            <person name="Rusch D."/>
            <person name="Podicherti R."/>
            <person name="Tsui H.-C.T."/>
            <person name="Winkler M.E."/>
        </authorList>
    </citation>
    <scope>NUCLEOTIDE SEQUENCE</scope>
</reference>
<evidence type="ECO:0000313" key="1">
    <source>
        <dbReference type="EMBL" id="SVC91623.1"/>
    </source>
</evidence>
<sequence length="51" mass="5762">MRSIILMYHDIYSDIPAANIPRSAAMYHISKQSFIKHLAMIKGSKLSVLTV</sequence>
<organism evidence="1">
    <name type="scientific">marine metagenome</name>
    <dbReference type="NCBI Taxonomy" id="408172"/>
    <lineage>
        <taxon>unclassified sequences</taxon>
        <taxon>metagenomes</taxon>
        <taxon>ecological metagenomes</taxon>
    </lineage>
</organism>
<dbReference type="EMBL" id="UINC01118475">
    <property type="protein sequence ID" value="SVC91623.1"/>
    <property type="molecule type" value="Genomic_DNA"/>
</dbReference>
<protein>
    <submittedName>
        <fullName evidence="1">Uncharacterized protein</fullName>
    </submittedName>
</protein>
<proteinExistence type="predicted"/>
<name>A0A382R1M7_9ZZZZ</name>
<gene>
    <name evidence="1" type="ORF">METZ01_LOCUS344477</name>
</gene>
<dbReference type="AlphaFoldDB" id="A0A382R1M7"/>
<feature type="non-terminal residue" evidence="1">
    <location>
        <position position="51"/>
    </location>
</feature>
<accession>A0A382R1M7</accession>